<dbReference type="GO" id="GO:0016740">
    <property type="term" value="F:transferase activity"/>
    <property type="evidence" value="ECO:0007669"/>
    <property type="project" value="UniProtKB-KW"/>
</dbReference>
<dbReference type="RefSeq" id="WP_270079239.1">
    <property type="nucleotide sequence ID" value="NZ_CP115174.1"/>
</dbReference>
<dbReference type="Pfam" id="PF02397">
    <property type="entry name" value="Bac_transf"/>
    <property type="match status" value="1"/>
</dbReference>
<evidence type="ECO:0000313" key="5">
    <source>
        <dbReference type="EMBL" id="WBO24619.1"/>
    </source>
</evidence>
<keyword evidence="2" id="KW-0270">Exopolysaccharide synthesis</keyword>
<feature type="transmembrane region" description="Helical" evidence="3">
    <location>
        <begin position="239"/>
        <end position="260"/>
    </location>
</feature>
<keyword evidence="3" id="KW-0472">Membrane</keyword>
<keyword evidence="3" id="KW-1133">Transmembrane helix</keyword>
<sequence>MLRDPVVGRLGSVIDKLRVQLALGLLGGVLLPTLMLLPYLGDETRAGRGVTYSIVGGTLAIIAATLIVRRVSSFPGTRAFTYILPSFASCYGLVLAGLFLARLEYNRLFLSVSFALSLLIALGTALHIARTVRRCFWLVPFGRTERMREASHVDWVVLTSPVVPSDPNAVIVADLQHDHDDAWAHMLAVAAVTGHAVYHTKVLMESLTGRVSMDHLSENSFGSLLPNLAYVHIKRTIDLLGVVFLLPFLVIPLLVIAMLVKLSSPGPVFFVQERMGHRGVPFRMVKFRTMYVRAKSGSEAARGDAMTANRDLRVTAIGHILRRSRLDELPQIWNIVKGEMSWIGPRPEAIPLSQWYQGDIPFYHYRHIIRPGISGWAQVNQGHVTDLEAVRDKLKYDFYYIKNFSAWLDLLISLKTLRVISNGFGAR</sequence>
<keyword evidence="6" id="KW-1185">Reference proteome</keyword>
<evidence type="ECO:0000256" key="3">
    <source>
        <dbReference type="SAM" id="Phobius"/>
    </source>
</evidence>
<feature type="transmembrane region" description="Helical" evidence="3">
    <location>
        <begin position="46"/>
        <end position="68"/>
    </location>
</feature>
<dbReference type="EMBL" id="CP115174">
    <property type="protein sequence ID" value="WBO24619.1"/>
    <property type="molecule type" value="Genomic_DNA"/>
</dbReference>
<organism evidence="5 6">
    <name type="scientific">Sphingomonas abietis</name>
    <dbReference type="NCBI Taxonomy" id="3012344"/>
    <lineage>
        <taxon>Bacteria</taxon>
        <taxon>Pseudomonadati</taxon>
        <taxon>Pseudomonadota</taxon>
        <taxon>Alphaproteobacteria</taxon>
        <taxon>Sphingomonadales</taxon>
        <taxon>Sphingomonadaceae</taxon>
        <taxon>Sphingomonas</taxon>
    </lineage>
</organism>
<accession>A0ABY7NSU6</accession>
<evidence type="ECO:0000259" key="4">
    <source>
        <dbReference type="Pfam" id="PF02397"/>
    </source>
</evidence>
<dbReference type="InterPro" id="IPR003362">
    <property type="entry name" value="Bact_transf"/>
</dbReference>
<feature type="transmembrane region" description="Helical" evidence="3">
    <location>
        <begin position="80"/>
        <end position="102"/>
    </location>
</feature>
<evidence type="ECO:0000256" key="2">
    <source>
        <dbReference type="ARBA" id="ARBA00023169"/>
    </source>
</evidence>
<keyword evidence="5" id="KW-0808">Transferase</keyword>
<evidence type="ECO:0000313" key="6">
    <source>
        <dbReference type="Proteomes" id="UP001210865"/>
    </source>
</evidence>
<feature type="transmembrane region" description="Helical" evidence="3">
    <location>
        <begin position="108"/>
        <end position="129"/>
    </location>
</feature>
<dbReference type="PANTHER" id="PTHR30576:SF0">
    <property type="entry name" value="UNDECAPRENYL-PHOSPHATE N-ACETYLGALACTOSAMINYL 1-PHOSPHATE TRANSFERASE-RELATED"/>
    <property type="match status" value="1"/>
</dbReference>
<feature type="transmembrane region" description="Helical" evidence="3">
    <location>
        <begin position="21"/>
        <end position="40"/>
    </location>
</feature>
<proteinExistence type="inferred from homology"/>
<protein>
    <submittedName>
        <fullName evidence="5">Sugar transferase</fullName>
    </submittedName>
</protein>
<comment type="similarity">
    <text evidence="1">Belongs to the bacterial sugar transferase family.</text>
</comment>
<feature type="domain" description="Bacterial sugar transferase" evidence="4">
    <location>
        <begin position="234"/>
        <end position="420"/>
    </location>
</feature>
<dbReference type="PANTHER" id="PTHR30576">
    <property type="entry name" value="COLANIC BIOSYNTHESIS UDP-GLUCOSE LIPID CARRIER TRANSFERASE"/>
    <property type="match status" value="1"/>
</dbReference>
<name>A0ABY7NSU6_9SPHN</name>
<reference evidence="5 6" key="1">
    <citation type="submission" date="2022-12" db="EMBL/GenBank/DDBJ databases">
        <title>Sphingomonas abieness sp. nov., an endophytic bacterium isolated from Abies koreana.</title>
        <authorList>
            <person name="Jiang L."/>
            <person name="Lee J."/>
        </authorList>
    </citation>
    <scope>NUCLEOTIDE SEQUENCE [LARGE SCALE GENOMIC DNA]</scope>
    <source>
        <strain evidence="6">PAMB 00755</strain>
    </source>
</reference>
<gene>
    <name evidence="5" type="ORF">PBT88_11355</name>
</gene>
<keyword evidence="3" id="KW-0812">Transmembrane</keyword>
<evidence type="ECO:0000256" key="1">
    <source>
        <dbReference type="ARBA" id="ARBA00006464"/>
    </source>
</evidence>
<dbReference type="Proteomes" id="UP001210865">
    <property type="component" value="Chromosome"/>
</dbReference>